<dbReference type="OrthoDB" id="56388at2"/>
<accession>A0A109W1Z2</accession>
<reference evidence="2" key="1">
    <citation type="submission" date="2016-02" db="EMBL/GenBank/DDBJ databases">
        <authorList>
            <person name="Holder M.E."/>
            <person name="Ajami N.J."/>
            <person name="Petrosino J.F."/>
        </authorList>
    </citation>
    <scope>NUCLEOTIDE SEQUENCE [LARGE SCALE GENOMIC DNA]</scope>
    <source>
        <strain evidence="2">CCUG 36733</strain>
    </source>
</reference>
<dbReference type="EMBL" id="CP014228">
    <property type="protein sequence ID" value="AMD86374.1"/>
    <property type="molecule type" value="Genomic_DNA"/>
</dbReference>
<proteinExistence type="predicted"/>
<evidence type="ECO:0000313" key="2">
    <source>
        <dbReference type="Proteomes" id="UP000065220"/>
    </source>
</evidence>
<protein>
    <submittedName>
        <fullName evidence="1">Uncharacterized protein</fullName>
    </submittedName>
</protein>
<dbReference type="AlphaFoldDB" id="A0A109W1Z2"/>
<dbReference type="KEGG" id="ard:AXF14_00575"/>
<organism evidence="1 2">
    <name type="scientific">Actinomyces radicidentis</name>
    <dbReference type="NCBI Taxonomy" id="111015"/>
    <lineage>
        <taxon>Bacteria</taxon>
        <taxon>Bacillati</taxon>
        <taxon>Actinomycetota</taxon>
        <taxon>Actinomycetes</taxon>
        <taxon>Actinomycetales</taxon>
        <taxon>Actinomycetaceae</taxon>
        <taxon>Actinomyces</taxon>
    </lineage>
</organism>
<dbReference type="RefSeq" id="WP_067939051.1">
    <property type="nucleotide sequence ID" value="NZ_CP014228.1"/>
</dbReference>
<dbReference type="STRING" id="111015.AXF14_00575"/>
<keyword evidence="2" id="KW-1185">Reference proteome</keyword>
<gene>
    <name evidence="1" type="ORF">AXF14_00575</name>
</gene>
<evidence type="ECO:0000313" key="1">
    <source>
        <dbReference type="EMBL" id="AMD86374.1"/>
    </source>
</evidence>
<name>A0A109W1Z2_ACTRD</name>
<sequence length="499" mass="53800">MPTRDDVLRIAGLAEGTGPGSRQIELAESLLASSTALGDADLVVRAHMLLTEAYRKGGDEWSAIEPFVWTVARATERPDLFSREDLLVLSHVYTHVVVIAASNPAASSHQVASLLAAFARYTERLDLPRRPLDEATYTASVLLGRHGDADDQLRALAEGEDLSARDESARITRVVDDLLRRGRTEEALRAARHVLDGTLRSATQPRNTLAQVLLPLVESGRPERAWDAHLGSYALHRQSPSKAAWLKEHLSYLALTGQLERGMRLLRRHGSWTASTDAASDLLDMLQGAVLVLREVEMAAREAPEGGLWMPTRLEMPASPKWRPSAYVSLSMDLPTALAATCEWVGMLAAAFDERNGNDAVSTEVGEWLERPRLLEGPGTEHVVRLVHGLEPLPGDVPAVPAVPLDAALTRAVEKAGEALASHRPSLAITPMVALARALEDRGRLIEASDALEVAHEIAAASGSRRAPALARGVRRMLGAAAASLEEPERAVTPSGPSC</sequence>
<dbReference type="Proteomes" id="UP000065220">
    <property type="component" value="Chromosome"/>
</dbReference>